<comment type="caution">
    <text evidence="2">The sequence shown here is derived from an EMBL/GenBank/DDBJ whole genome shotgun (WGS) entry which is preliminary data.</text>
</comment>
<dbReference type="SUPFAM" id="SSF52047">
    <property type="entry name" value="RNI-like"/>
    <property type="match status" value="1"/>
</dbReference>
<protein>
    <submittedName>
        <fullName evidence="2">Uncharacterized protein</fullName>
    </submittedName>
</protein>
<dbReference type="InterPro" id="IPR032675">
    <property type="entry name" value="LRR_dom_sf"/>
</dbReference>
<dbReference type="AlphaFoldDB" id="A0A9P4HGA2"/>
<evidence type="ECO:0000313" key="2">
    <source>
        <dbReference type="EMBL" id="KAF2032737.1"/>
    </source>
</evidence>
<evidence type="ECO:0000313" key="3">
    <source>
        <dbReference type="Proteomes" id="UP000799777"/>
    </source>
</evidence>
<feature type="compositionally biased region" description="Polar residues" evidence="1">
    <location>
        <begin position="349"/>
        <end position="365"/>
    </location>
</feature>
<dbReference type="OrthoDB" id="4840564at2759"/>
<dbReference type="EMBL" id="ML978171">
    <property type="protein sequence ID" value="KAF2032737.1"/>
    <property type="molecule type" value="Genomic_DNA"/>
</dbReference>
<reference evidence="2" key="1">
    <citation type="journal article" date="2020" name="Stud. Mycol.">
        <title>101 Dothideomycetes genomes: a test case for predicting lifestyles and emergence of pathogens.</title>
        <authorList>
            <person name="Haridas S."/>
            <person name="Albert R."/>
            <person name="Binder M."/>
            <person name="Bloem J."/>
            <person name="Labutti K."/>
            <person name="Salamov A."/>
            <person name="Andreopoulos B."/>
            <person name="Baker S."/>
            <person name="Barry K."/>
            <person name="Bills G."/>
            <person name="Bluhm B."/>
            <person name="Cannon C."/>
            <person name="Castanera R."/>
            <person name="Culley D."/>
            <person name="Daum C."/>
            <person name="Ezra D."/>
            <person name="Gonzalez J."/>
            <person name="Henrissat B."/>
            <person name="Kuo A."/>
            <person name="Liang C."/>
            <person name="Lipzen A."/>
            <person name="Lutzoni F."/>
            <person name="Magnuson J."/>
            <person name="Mondo S."/>
            <person name="Nolan M."/>
            <person name="Ohm R."/>
            <person name="Pangilinan J."/>
            <person name="Park H.-J."/>
            <person name="Ramirez L."/>
            <person name="Alfaro M."/>
            <person name="Sun H."/>
            <person name="Tritt A."/>
            <person name="Yoshinaga Y."/>
            <person name="Zwiers L.-H."/>
            <person name="Turgeon B."/>
            <person name="Goodwin S."/>
            <person name="Spatafora J."/>
            <person name="Crous P."/>
            <person name="Grigoriev I."/>
        </authorList>
    </citation>
    <scope>NUCLEOTIDE SEQUENCE</scope>
    <source>
        <strain evidence="2">CBS 110217</strain>
    </source>
</reference>
<gene>
    <name evidence="2" type="ORF">EK21DRAFT_60360</name>
</gene>
<name>A0A9P4HGA2_9PLEO</name>
<proteinExistence type="predicted"/>
<sequence>MHIPDIPQKSLGNNYSVALDFADWLTRVRYLSIHGGFECVSASDRAGKMGDSRTWSILRRMMAKFEDLEQMALNREGWGLYLPPIVNWLACPKLKTLQIHGISERKPGPLELEPEKCRTASFTSLRISDYEETPGATSLLLQWPAILTHFEFGSFYNNPHTMDYPMFERWLLPHQHSLKHIDIGYLSRKGSSRLFNAKLFPNLEFLQLSRWQMHSDPVQFLSEHSNVLGPSLKTFAWDFSIYDQHSEGWCDFGEAEANWVRELAECAVSRKSALATIKIQFTPNSCWGTTEDMGYPWDRMDTVRDRTLAPNGLDLVYNKPSISKDAWLEYIRTEEADSDANDTLVDDTAQNEQSSAADEQVNTDILGSEVQRDYQGEDIRGYFIGKSNAS</sequence>
<organism evidence="2 3">
    <name type="scientific">Setomelanomma holmii</name>
    <dbReference type="NCBI Taxonomy" id="210430"/>
    <lineage>
        <taxon>Eukaryota</taxon>
        <taxon>Fungi</taxon>
        <taxon>Dikarya</taxon>
        <taxon>Ascomycota</taxon>
        <taxon>Pezizomycotina</taxon>
        <taxon>Dothideomycetes</taxon>
        <taxon>Pleosporomycetidae</taxon>
        <taxon>Pleosporales</taxon>
        <taxon>Pleosporineae</taxon>
        <taxon>Phaeosphaeriaceae</taxon>
        <taxon>Setomelanomma</taxon>
    </lineage>
</organism>
<keyword evidence="3" id="KW-1185">Reference proteome</keyword>
<dbReference type="Proteomes" id="UP000799777">
    <property type="component" value="Unassembled WGS sequence"/>
</dbReference>
<evidence type="ECO:0000256" key="1">
    <source>
        <dbReference type="SAM" id="MobiDB-lite"/>
    </source>
</evidence>
<feature type="region of interest" description="Disordered" evidence="1">
    <location>
        <begin position="349"/>
        <end position="370"/>
    </location>
</feature>
<accession>A0A9P4HGA2</accession>
<dbReference type="Gene3D" id="3.80.10.10">
    <property type="entry name" value="Ribonuclease Inhibitor"/>
    <property type="match status" value="1"/>
</dbReference>